<proteinExistence type="predicted"/>
<comment type="caution">
    <text evidence="2">The sequence shown here is derived from an EMBL/GenBank/DDBJ whole genome shotgun (WGS) entry which is preliminary data.</text>
</comment>
<sequence>MLGKRIGGGGDKEYARFHCSPSEGDPGPVIEGLSRLRWECQEGVSGHAHHATTKGNKLSKLHTIIAPLMMRKRAGEATRHVMTRKRK</sequence>
<gene>
    <name evidence="2" type="ORF">E2C01_039410</name>
</gene>
<dbReference type="AlphaFoldDB" id="A0A5B7FMY8"/>
<organism evidence="2 3">
    <name type="scientific">Portunus trituberculatus</name>
    <name type="common">Swimming crab</name>
    <name type="synonym">Neptunus trituberculatus</name>
    <dbReference type="NCBI Taxonomy" id="210409"/>
    <lineage>
        <taxon>Eukaryota</taxon>
        <taxon>Metazoa</taxon>
        <taxon>Ecdysozoa</taxon>
        <taxon>Arthropoda</taxon>
        <taxon>Crustacea</taxon>
        <taxon>Multicrustacea</taxon>
        <taxon>Malacostraca</taxon>
        <taxon>Eumalacostraca</taxon>
        <taxon>Eucarida</taxon>
        <taxon>Decapoda</taxon>
        <taxon>Pleocyemata</taxon>
        <taxon>Brachyura</taxon>
        <taxon>Eubrachyura</taxon>
        <taxon>Portunoidea</taxon>
        <taxon>Portunidae</taxon>
        <taxon>Portuninae</taxon>
        <taxon>Portunus</taxon>
    </lineage>
</organism>
<accession>A0A5B7FMY8</accession>
<feature type="region of interest" description="Disordered" evidence="1">
    <location>
        <begin position="1"/>
        <end position="26"/>
    </location>
</feature>
<evidence type="ECO:0000313" key="2">
    <source>
        <dbReference type="EMBL" id="MPC45704.1"/>
    </source>
</evidence>
<reference evidence="2 3" key="1">
    <citation type="submission" date="2019-05" db="EMBL/GenBank/DDBJ databases">
        <title>Another draft genome of Portunus trituberculatus and its Hox gene families provides insights of decapod evolution.</title>
        <authorList>
            <person name="Jeong J.-H."/>
            <person name="Song I."/>
            <person name="Kim S."/>
            <person name="Choi T."/>
            <person name="Kim D."/>
            <person name="Ryu S."/>
            <person name="Kim W."/>
        </authorList>
    </citation>
    <scope>NUCLEOTIDE SEQUENCE [LARGE SCALE GENOMIC DNA]</scope>
    <source>
        <tissue evidence="2">Muscle</tissue>
    </source>
</reference>
<protein>
    <submittedName>
        <fullName evidence="2">Uncharacterized protein</fullName>
    </submittedName>
</protein>
<dbReference type="EMBL" id="VSRR010006855">
    <property type="protein sequence ID" value="MPC45704.1"/>
    <property type="molecule type" value="Genomic_DNA"/>
</dbReference>
<dbReference type="Proteomes" id="UP000324222">
    <property type="component" value="Unassembled WGS sequence"/>
</dbReference>
<evidence type="ECO:0000256" key="1">
    <source>
        <dbReference type="SAM" id="MobiDB-lite"/>
    </source>
</evidence>
<keyword evidence="3" id="KW-1185">Reference proteome</keyword>
<evidence type="ECO:0000313" key="3">
    <source>
        <dbReference type="Proteomes" id="UP000324222"/>
    </source>
</evidence>
<name>A0A5B7FMY8_PORTR</name>